<dbReference type="Proteomes" id="UP001548189">
    <property type="component" value="Unassembled WGS sequence"/>
</dbReference>
<dbReference type="Pfam" id="PF13511">
    <property type="entry name" value="DUF4124"/>
    <property type="match status" value="1"/>
</dbReference>
<reference evidence="1 2" key="1">
    <citation type="submission" date="2024-06" db="EMBL/GenBank/DDBJ databases">
        <authorList>
            <person name="Li F."/>
        </authorList>
    </citation>
    <scope>NUCLEOTIDE SEQUENCE [LARGE SCALE GENOMIC DNA]</scope>
    <source>
        <strain evidence="1 2">GXAS 311</strain>
    </source>
</reference>
<sequence>MRIVFILFLIIAAAVLFAREPLMALYQNIMTEPVQQPPTIQPVTTSQPAGPTIEPQPQFMYRWTDQQGKIHFSETPPADTSLEVKQIPIDDVKTTSFSQSPKIAPVYQTSTASRQTSTNNESKCEKLKREIKQHENDLRARKTYSYDRKEDELKDKRWQVLRECY</sequence>
<proteinExistence type="predicted"/>
<evidence type="ECO:0000313" key="1">
    <source>
        <dbReference type="EMBL" id="MET1254081.1"/>
    </source>
</evidence>
<name>A0ABV2BQD7_9GAMM</name>
<comment type="caution">
    <text evidence="1">The sequence shown here is derived from an EMBL/GenBank/DDBJ whole genome shotgun (WGS) entry which is preliminary data.</text>
</comment>
<organism evidence="1 2">
    <name type="scientific">Aliikangiella maris</name>
    <dbReference type="NCBI Taxonomy" id="3162458"/>
    <lineage>
        <taxon>Bacteria</taxon>
        <taxon>Pseudomonadati</taxon>
        <taxon>Pseudomonadota</taxon>
        <taxon>Gammaproteobacteria</taxon>
        <taxon>Oceanospirillales</taxon>
        <taxon>Pleioneaceae</taxon>
        <taxon>Aliikangiella</taxon>
    </lineage>
</organism>
<keyword evidence="2" id="KW-1185">Reference proteome</keyword>
<dbReference type="EMBL" id="JBEVCJ010000002">
    <property type="protein sequence ID" value="MET1254081.1"/>
    <property type="molecule type" value="Genomic_DNA"/>
</dbReference>
<gene>
    <name evidence="1" type="ORF">ABVT43_02975</name>
</gene>
<evidence type="ECO:0000313" key="2">
    <source>
        <dbReference type="Proteomes" id="UP001548189"/>
    </source>
</evidence>
<dbReference type="InterPro" id="IPR025392">
    <property type="entry name" value="DUF4124"/>
</dbReference>
<accession>A0ABV2BQD7</accession>
<protein>
    <submittedName>
        <fullName evidence="1">DUF4124 domain-containing protein</fullName>
    </submittedName>
</protein>